<dbReference type="PANTHER" id="PTHR43155">
    <property type="entry name" value="CYCLIC DI-GMP PHOSPHODIESTERASE PA4108-RELATED"/>
    <property type="match status" value="1"/>
</dbReference>
<organism evidence="2 3">
    <name type="scientific">Heliorestis acidaminivorans</name>
    <dbReference type="NCBI Taxonomy" id="553427"/>
    <lineage>
        <taxon>Bacteria</taxon>
        <taxon>Bacillati</taxon>
        <taxon>Bacillota</taxon>
        <taxon>Clostridia</taxon>
        <taxon>Eubacteriales</taxon>
        <taxon>Heliobacteriaceae</taxon>
        <taxon>Heliorestis</taxon>
    </lineage>
</organism>
<name>A0A6I0ER42_9FIRM</name>
<dbReference type="PANTHER" id="PTHR43155:SF2">
    <property type="entry name" value="CYCLIC DI-GMP PHOSPHODIESTERASE PA4108"/>
    <property type="match status" value="1"/>
</dbReference>
<keyword evidence="3" id="KW-1185">Reference proteome</keyword>
<gene>
    <name evidence="2" type="ORF">F9B85_08685</name>
</gene>
<sequence length="343" mass="39275">MEARPQRIRASAARIGMKLANDVFSPTGSVIVNKGEVLTAHLLHKIRMHNVEHLYVILGQHSAQEEYKNINRKALNQFTQVYKKTEAQVKSSMQNICKGEEVDRDCLIDVTHQVMKSIEDPKEILKYLYATQLEESSIFTHSVNVSILSNLLGTWLNYSVEEVKELTIAALLHDIGKTTNTYDKVHDYKLHPQLGYDMLKKQGFSEAIAQAVLLHHENLDGTGFPLKVKWNDITEYARIVAIANYYDNKTTGGKTLQERPDPYKILQLLEADRFTRFDINYVNTFMSKIAHYYLNAWVRLSDGRKAQIVFINNYALASPIVEVDGELINLYSRSDLKIDQVLQ</sequence>
<evidence type="ECO:0000313" key="2">
    <source>
        <dbReference type="EMBL" id="KAB2952716.1"/>
    </source>
</evidence>
<dbReference type="Gene3D" id="1.10.3210.10">
    <property type="entry name" value="Hypothetical protein af1432"/>
    <property type="match status" value="1"/>
</dbReference>
<dbReference type="InterPro" id="IPR003607">
    <property type="entry name" value="HD/PDEase_dom"/>
</dbReference>
<proteinExistence type="predicted"/>
<protein>
    <submittedName>
        <fullName evidence="2">HD domain-containing protein</fullName>
    </submittedName>
</protein>
<evidence type="ECO:0000313" key="3">
    <source>
        <dbReference type="Proteomes" id="UP000468766"/>
    </source>
</evidence>
<accession>A0A6I0ER42</accession>
<dbReference type="Pfam" id="PF13487">
    <property type="entry name" value="HD_5"/>
    <property type="match status" value="1"/>
</dbReference>
<comment type="caution">
    <text evidence="2">The sequence shown here is derived from an EMBL/GenBank/DDBJ whole genome shotgun (WGS) entry which is preliminary data.</text>
</comment>
<dbReference type="InterPro" id="IPR037522">
    <property type="entry name" value="HD_GYP_dom"/>
</dbReference>
<evidence type="ECO:0000259" key="1">
    <source>
        <dbReference type="PROSITE" id="PS51832"/>
    </source>
</evidence>
<feature type="domain" description="HD-GYP" evidence="1">
    <location>
        <begin position="116"/>
        <end position="301"/>
    </location>
</feature>
<dbReference type="NCBIfam" id="TIGR00277">
    <property type="entry name" value="HDIG"/>
    <property type="match status" value="1"/>
</dbReference>
<dbReference type="Proteomes" id="UP000468766">
    <property type="component" value="Unassembled WGS sequence"/>
</dbReference>
<dbReference type="AlphaFoldDB" id="A0A6I0ER42"/>
<dbReference type="CDD" id="cd00077">
    <property type="entry name" value="HDc"/>
    <property type="match status" value="1"/>
</dbReference>
<reference evidence="2 3" key="1">
    <citation type="submission" date="2019-10" db="EMBL/GenBank/DDBJ databases">
        <title>Whole-genome sequence of the extremophile Heliorestis acidaminivorans DSM 24790.</title>
        <authorList>
            <person name="Kyndt J.A."/>
            <person name="Meyer T.E."/>
        </authorList>
    </citation>
    <scope>NUCLEOTIDE SEQUENCE [LARGE SCALE GENOMIC DNA]</scope>
    <source>
        <strain evidence="2 3">DSM 24790</strain>
    </source>
</reference>
<dbReference type="OrthoDB" id="9804747at2"/>
<dbReference type="SMART" id="SM00471">
    <property type="entry name" value="HDc"/>
    <property type="match status" value="1"/>
</dbReference>
<dbReference type="RefSeq" id="WP_151619993.1">
    <property type="nucleotide sequence ID" value="NZ_WBXO01000005.1"/>
</dbReference>
<dbReference type="PROSITE" id="PS51832">
    <property type="entry name" value="HD_GYP"/>
    <property type="match status" value="1"/>
</dbReference>
<dbReference type="InterPro" id="IPR006675">
    <property type="entry name" value="HDIG_dom"/>
</dbReference>
<dbReference type="SUPFAM" id="SSF109604">
    <property type="entry name" value="HD-domain/PDEase-like"/>
    <property type="match status" value="1"/>
</dbReference>
<dbReference type="EMBL" id="WBXO01000005">
    <property type="protein sequence ID" value="KAB2952716.1"/>
    <property type="molecule type" value="Genomic_DNA"/>
</dbReference>